<evidence type="ECO:0000313" key="10">
    <source>
        <dbReference type="Proteomes" id="UP001596405"/>
    </source>
</evidence>
<sequence>MFLRTFPQRACITPVYLHLQEKLITSNRSMTDSTLHKALRKNTLKRKVGQRPGTLSVPDTAFAPRLFLFSYAHDFFHEQEYSSYPELLAAFRAHPEVKHWIDVRGYADIALLEQITTDFQIHPLQMEDVLNEYQRPKVEEESGRLFIVSRMIDFNEQHQLEDRQLSLFTGPNYVLTLQSDYVDCLEVLRERMRIGKGTIRKRPVMYLTYGILDVVMDYYFPAMAKIGDYAEELEDCLFDNPNKKLLGQILNLKREVVKVRRIVWPERDKINELLRMEEDIIPAELKIYFKDVYDHSIQLMDLVDNYKETTSSLSDLYLSNVSNRLNEVMKVLTIISTIFIPLSFIVGLYGMNFSREGLDGNVNPLNMPELYQPYGYVTLLGFMAVVVCGMVYYFYRKGWLTNNE</sequence>
<protein>
    <recommendedName>
        <fullName evidence="8">Magnesium transport protein CorA</fullName>
    </recommendedName>
</protein>
<dbReference type="NCBIfam" id="TIGR00383">
    <property type="entry name" value="corA"/>
    <property type="match status" value="1"/>
</dbReference>
<dbReference type="InterPro" id="IPR002523">
    <property type="entry name" value="MgTranspt_CorA/ZnTranspt_ZntB"/>
</dbReference>
<gene>
    <name evidence="8 9" type="primary">corA</name>
    <name evidence="9" type="ORF">ACFQHR_08295</name>
</gene>
<feature type="transmembrane region" description="Helical" evidence="8">
    <location>
        <begin position="331"/>
        <end position="354"/>
    </location>
</feature>
<evidence type="ECO:0000256" key="7">
    <source>
        <dbReference type="ARBA" id="ARBA00023136"/>
    </source>
</evidence>
<evidence type="ECO:0000256" key="4">
    <source>
        <dbReference type="ARBA" id="ARBA00022475"/>
    </source>
</evidence>
<dbReference type="PANTHER" id="PTHR46494">
    <property type="entry name" value="CORA FAMILY METAL ION TRANSPORTER (EUROFUNG)"/>
    <property type="match status" value="1"/>
</dbReference>
<comment type="similarity">
    <text evidence="2 8">Belongs to the CorA metal ion transporter (MIT) (TC 1.A.35) family.</text>
</comment>
<dbReference type="InterPro" id="IPR004488">
    <property type="entry name" value="Mg/Co-transport_prot_CorA"/>
</dbReference>
<dbReference type="SUPFAM" id="SSF143865">
    <property type="entry name" value="CorA soluble domain-like"/>
    <property type="match status" value="1"/>
</dbReference>
<dbReference type="RefSeq" id="WP_239693361.1">
    <property type="nucleotide sequence ID" value="NZ_JBHSYQ010000003.1"/>
</dbReference>
<organism evidence="9 10">
    <name type="scientific">Rufibacter roseus</name>
    <dbReference type="NCBI Taxonomy" id="1567108"/>
    <lineage>
        <taxon>Bacteria</taxon>
        <taxon>Pseudomonadati</taxon>
        <taxon>Bacteroidota</taxon>
        <taxon>Cytophagia</taxon>
        <taxon>Cytophagales</taxon>
        <taxon>Hymenobacteraceae</taxon>
        <taxon>Rufibacter</taxon>
    </lineage>
</organism>
<dbReference type="Gene3D" id="3.30.460.20">
    <property type="entry name" value="CorA soluble domain-like"/>
    <property type="match status" value="1"/>
</dbReference>
<dbReference type="EMBL" id="JBHSYQ010000003">
    <property type="protein sequence ID" value="MFC6997622.1"/>
    <property type="molecule type" value="Genomic_DNA"/>
</dbReference>
<dbReference type="CDD" id="cd12828">
    <property type="entry name" value="TmCorA-like_1"/>
    <property type="match status" value="1"/>
</dbReference>
<dbReference type="SUPFAM" id="SSF144083">
    <property type="entry name" value="Magnesium transport protein CorA, transmembrane region"/>
    <property type="match status" value="1"/>
</dbReference>
<evidence type="ECO:0000256" key="2">
    <source>
        <dbReference type="ARBA" id="ARBA00009765"/>
    </source>
</evidence>
<keyword evidence="8" id="KW-0406">Ion transport</keyword>
<comment type="caution">
    <text evidence="9">The sequence shown here is derived from an EMBL/GenBank/DDBJ whole genome shotgun (WGS) entry which is preliminary data.</text>
</comment>
<dbReference type="InterPro" id="IPR045863">
    <property type="entry name" value="CorA_TM1_TM2"/>
</dbReference>
<keyword evidence="7 8" id="KW-0472">Membrane</keyword>
<comment type="subcellular location">
    <subcellularLocation>
        <location evidence="1">Cell membrane</location>
        <topology evidence="1">Multi-pass membrane protein</topology>
    </subcellularLocation>
    <subcellularLocation>
        <location evidence="8">Membrane</location>
        <topology evidence="8">Multi-pass membrane protein</topology>
    </subcellularLocation>
</comment>
<accession>A0ABW2DIA5</accession>
<evidence type="ECO:0000256" key="3">
    <source>
        <dbReference type="ARBA" id="ARBA00022448"/>
    </source>
</evidence>
<keyword evidence="5 8" id="KW-0812">Transmembrane</keyword>
<proteinExistence type="inferred from homology"/>
<dbReference type="PANTHER" id="PTHR46494:SF1">
    <property type="entry name" value="CORA FAMILY METAL ION TRANSPORTER (EUROFUNG)"/>
    <property type="match status" value="1"/>
</dbReference>
<dbReference type="Pfam" id="PF01544">
    <property type="entry name" value="CorA"/>
    <property type="match status" value="1"/>
</dbReference>
<keyword evidence="6 8" id="KW-1133">Transmembrane helix</keyword>
<evidence type="ECO:0000256" key="8">
    <source>
        <dbReference type="RuleBase" id="RU362010"/>
    </source>
</evidence>
<keyword evidence="3 8" id="KW-0813">Transport</keyword>
<evidence type="ECO:0000256" key="1">
    <source>
        <dbReference type="ARBA" id="ARBA00004651"/>
    </source>
</evidence>
<dbReference type="Gene3D" id="1.20.58.340">
    <property type="entry name" value="Magnesium transport protein CorA, transmembrane region"/>
    <property type="match status" value="2"/>
</dbReference>
<feature type="transmembrane region" description="Helical" evidence="8">
    <location>
        <begin position="374"/>
        <end position="395"/>
    </location>
</feature>
<dbReference type="InterPro" id="IPR045861">
    <property type="entry name" value="CorA_cytoplasmic_dom"/>
</dbReference>
<evidence type="ECO:0000256" key="5">
    <source>
        <dbReference type="ARBA" id="ARBA00022692"/>
    </source>
</evidence>
<dbReference type="Proteomes" id="UP001596405">
    <property type="component" value="Unassembled WGS sequence"/>
</dbReference>
<keyword evidence="4 8" id="KW-1003">Cell membrane</keyword>
<evidence type="ECO:0000313" key="9">
    <source>
        <dbReference type="EMBL" id="MFC6997622.1"/>
    </source>
</evidence>
<keyword evidence="10" id="KW-1185">Reference proteome</keyword>
<name>A0ABW2DIA5_9BACT</name>
<reference evidence="10" key="1">
    <citation type="journal article" date="2019" name="Int. J. Syst. Evol. Microbiol.">
        <title>The Global Catalogue of Microorganisms (GCM) 10K type strain sequencing project: providing services to taxonomists for standard genome sequencing and annotation.</title>
        <authorList>
            <consortium name="The Broad Institute Genomics Platform"/>
            <consortium name="The Broad Institute Genome Sequencing Center for Infectious Disease"/>
            <person name="Wu L."/>
            <person name="Ma J."/>
        </authorList>
    </citation>
    <scope>NUCLEOTIDE SEQUENCE [LARGE SCALE GENOMIC DNA]</scope>
    <source>
        <strain evidence="10">CGMCC 4.7393</strain>
    </source>
</reference>
<keyword evidence="8" id="KW-0460">Magnesium</keyword>
<evidence type="ECO:0000256" key="6">
    <source>
        <dbReference type="ARBA" id="ARBA00022989"/>
    </source>
</evidence>
<comment type="function">
    <text evidence="8">Mediates influx of magnesium ions.</text>
</comment>